<evidence type="ECO:0000313" key="7">
    <source>
        <dbReference type="Proteomes" id="UP000239549"/>
    </source>
</evidence>
<dbReference type="CDD" id="cd07067">
    <property type="entry name" value="HP_PGM_like"/>
    <property type="match status" value="1"/>
</dbReference>
<feature type="active site" description="Proton donor/acceptor" evidence="4">
    <location>
        <position position="83"/>
    </location>
</feature>
<accession>A0A2L2X9M7</accession>
<protein>
    <recommendedName>
        <fullName evidence="3">Alpha-ribazole phosphatase</fullName>
        <ecNumber evidence="3">3.1.3.73</ecNumber>
    </recommendedName>
</protein>
<feature type="binding site" evidence="5">
    <location>
        <position position="59"/>
    </location>
    <ligand>
        <name>substrate</name>
    </ligand>
</feature>
<dbReference type="SMART" id="SM00855">
    <property type="entry name" value="PGAM"/>
    <property type="match status" value="1"/>
</dbReference>
<keyword evidence="2" id="KW-0413">Isomerase</keyword>
<dbReference type="Proteomes" id="UP000239549">
    <property type="component" value="Unassembled WGS sequence"/>
</dbReference>
<dbReference type="InterPro" id="IPR029033">
    <property type="entry name" value="His_PPase_superfam"/>
</dbReference>
<dbReference type="InterPro" id="IPR013078">
    <property type="entry name" value="His_Pase_superF_clade-1"/>
</dbReference>
<dbReference type="InterPro" id="IPR050275">
    <property type="entry name" value="PGM_Phosphatase"/>
</dbReference>
<dbReference type="EC" id="3.1.3.73" evidence="3"/>
<organism evidence="6 7">
    <name type="scientific">Desulfocucumis palustris</name>
    <dbReference type="NCBI Taxonomy" id="1898651"/>
    <lineage>
        <taxon>Bacteria</taxon>
        <taxon>Bacillati</taxon>
        <taxon>Bacillota</taxon>
        <taxon>Clostridia</taxon>
        <taxon>Eubacteriales</taxon>
        <taxon>Desulfocucumaceae</taxon>
        <taxon>Desulfocucumis</taxon>
    </lineage>
</organism>
<gene>
    <name evidence="6" type="ORF">DCCM_0946</name>
</gene>
<evidence type="ECO:0000256" key="4">
    <source>
        <dbReference type="PIRSR" id="PIRSR613078-1"/>
    </source>
</evidence>
<dbReference type="AlphaFoldDB" id="A0A2L2X9M7"/>
<dbReference type="InterPro" id="IPR001345">
    <property type="entry name" value="PG/BPGM_mutase_AS"/>
</dbReference>
<dbReference type="OrthoDB" id="9781415at2"/>
<evidence type="ECO:0000256" key="1">
    <source>
        <dbReference type="ARBA" id="ARBA00023152"/>
    </source>
</evidence>
<evidence type="ECO:0000256" key="3">
    <source>
        <dbReference type="NCBIfam" id="TIGR03162"/>
    </source>
</evidence>
<dbReference type="EMBL" id="BFAV01000045">
    <property type="protein sequence ID" value="GBF32750.1"/>
    <property type="molecule type" value="Genomic_DNA"/>
</dbReference>
<dbReference type="RefSeq" id="WP_104371226.1">
    <property type="nucleotide sequence ID" value="NZ_BFAV01000045.1"/>
</dbReference>
<feature type="binding site" evidence="5">
    <location>
        <begin position="9"/>
        <end position="16"/>
    </location>
    <ligand>
        <name>substrate</name>
    </ligand>
</feature>
<evidence type="ECO:0000256" key="5">
    <source>
        <dbReference type="PIRSR" id="PIRSR613078-2"/>
    </source>
</evidence>
<dbReference type="PANTHER" id="PTHR48100">
    <property type="entry name" value="BROAD-SPECIFICITY PHOSPHATASE YOR283W-RELATED"/>
    <property type="match status" value="1"/>
</dbReference>
<keyword evidence="7" id="KW-1185">Reference proteome</keyword>
<dbReference type="SUPFAM" id="SSF53254">
    <property type="entry name" value="Phosphoglycerate mutase-like"/>
    <property type="match status" value="1"/>
</dbReference>
<dbReference type="PANTHER" id="PTHR48100:SF1">
    <property type="entry name" value="HISTIDINE PHOSPHATASE FAMILY PROTEIN-RELATED"/>
    <property type="match status" value="1"/>
</dbReference>
<dbReference type="NCBIfam" id="TIGR03162">
    <property type="entry name" value="ribazole_cobC"/>
    <property type="match status" value="1"/>
</dbReference>
<dbReference type="GO" id="GO:0005737">
    <property type="term" value="C:cytoplasm"/>
    <property type="evidence" value="ECO:0007669"/>
    <property type="project" value="TreeGrafter"/>
</dbReference>
<dbReference type="InterPro" id="IPR017578">
    <property type="entry name" value="Ribazole_CobC"/>
</dbReference>
<name>A0A2L2X9M7_9FIRM</name>
<reference evidence="7" key="1">
    <citation type="submission" date="2018-02" db="EMBL/GenBank/DDBJ databases">
        <title>Genome sequence of Desulfocucumis palustris strain NAW-5.</title>
        <authorList>
            <person name="Watanabe M."/>
            <person name="Kojima H."/>
            <person name="Fukui M."/>
        </authorList>
    </citation>
    <scope>NUCLEOTIDE SEQUENCE [LARGE SCALE GENOMIC DNA]</scope>
    <source>
        <strain evidence="7">NAW-5</strain>
    </source>
</reference>
<dbReference type="GO" id="GO:0043755">
    <property type="term" value="F:alpha-ribazole phosphatase activity"/>
    <property type="evidence" value="ECO:0007669"/>
    <property type="project" value="UniProtKB-UniRule"/>
</dbReference>
<dbReference type="PROSITE" id="PS00175">
    <property type="entry name" value="PG_MUTASE"/>
    <property type="match status" value="1"/>
</dbReference>
<comment type="caution">
    <text evidence="6">The sequence shown here is derived from an EMBL/GenBank/DDBJ whole genome shotgun (WGS) entry which is preliminary data.</text>
</comment>
<feature type="active site" description="Tele-phosphohistidine intermediate" evidence="4">
    <location>
        <position position="10"/>
    </location>
</feature>
<sequence length="213" mass="24085">MNCRVLLIRHGETVWNAAMKFQGHRDVPLSDNGIKQARALAERLNKQEISAVYSSDLGRAIQTAGEIAQSRGLKVKALPGLREINFGRWEGMTFKEIKKDYPGLLKKWWENPLGTRPPEGECMSDLVERVTGELKQITSSHVNQQVAVVCHGGPIRALVATVLGMDLNQNWRIRQDNAALNIIDFPEWEKAILVLLNDRAHLENDLLPGFRWE</sequence>
<dbReference type="Pfam" id="PF00300">
    <property type="entry name" value="His_Phos_1"/>
    <property type="match status" value="1"/>
</dbReference>
<evidence type="ECO:0000256" key="2">
    <source>
        <dbReference type="ARBA" id="ARBA00023235"/>
    </source>
</evidence>
<evidence type="ECO:0000313" key="6">
    <source>
        <dbReference type="EMBL" id="GBF32750.1"/>
    </source>
</evidence>
<keyword evidence="1" id="KW-0324">Glycolysis</keyword>
<dbReference type="Gene3D" id="3.40.50.1240">
    <property type="entry name" value="Phosphoglycerate mutase-like"/>
    <property type="match status" value="1"/>
</dbReference>
<proteinExistence type="predicted"/>
<dbReference type="GO" id="GO:0009236">
    <property type="term" value="P:cobalamin biosynthetic process"/>
    <property type="evidence" value="ECO:0007669"/>
    <property type="project" value="UniProtKB-UniRule"/>
</dbReference>